<dbReference type="GO" id="GO:0005509">
    <property type="term" value="F:calcium ion binding"/>
    <property type="evidence" value="ECO:0007669"/>
    <property type="project" value="InterPro"/>
</dbReference>
<dbReference type="Gene3D" id="3.40.1000.10">
    <property type="entry name" value="Mog1/PsbP, alpha/beta/alpha sandwich"/>
    <property type="match status" value="1"/>
</dbReference>
<feature type="domain" description="PsbP C-terminal" evidence="2">
    <location>
        <begin position="187"/>
        <end position="370"/>
    </location>
</feature>
<dbReference type="Pfam" id="PF01789">
    <property type="entry name" value="PsbP"/>
    <property type="match status" value="1"/>
</dbReference>
<evidence type="ECO:0000313" key="3">
    <source>
        <dbReference type="EMBL" id="KAJ8905172.1"/>
    </source>
</evidence>
<dbReference type="InterPro" id="IPR016123">
    <property type="entry name" value="Mog1/PsbP_a/b/a-sand"/>
</dbReference>
<dbReference type="PANTHER" id="PTHR31407:SF16">
    <property type="entry name" value="PSBP DOMAIN-CONTAINING PROTEIN 7, CHLOROPLASTIC"/>
    <property type="match status" value="1"/>
</dbReference>
<dbReference type="Proteomes" id="UP001157974">
    <property type="component" value="Unassembled WGS sequence"/>
</dbReference>
<sequence length="374" mass="41165">MEGFIIVASPCKTSRSVGVCLQSSKRNSAAEREDALRGVAEEWKTKLGFVAKLLPNSEDKEDRPSTEARKDWKAGLGFGDGSPEKFGKDWKPDFSFVSRFLPENEAKKPAADEEKTDWRTYIFGKEGEFDRDLGVLGSDRRRFFTGLGLSTALVLGGNLLGSTSAVLSMNATTSRALKLDVVYPVGGFKRYISNGDYEFIYPGNWVEDYAVALADGAGRAGRLDYSMKKPVKQSIGPQVAFGRPGRDSRENVSVIKSDIHTPAGFSLQGSLGSPRDAGEQLLRTAIAPEGSGRTATLIGASDRDAGRYYVFEYIVKGRDRKGQEFENHNLSVVAGRQGDNSLFTFTMLSPETLWTKNRERFWLAAESFHVYGMA</sequence>
<dbReference type="EMBL" id="JAMWBK010000005">
    <property type="protein sequence ID" value="KAJ8905172.1"/>
    <property type="molecule type" value="Genomic_DNA"/>
</dbReference>
<dbReference type="InterPro" id="IPR002683">
    <property type="entry name" value="PsbP_C"/>
</dbReference>
<evidence type="ECO:0000259" key="2">
    <source>
        <dbReference type="Pfam" id="PF01789"/>
    </source>
</evidence>
<gene>
    <name evidence="3" type="ORF">NDN08_001681</name>
</gene>
<dbReference type="SUPFAM" id="SSF55724">
    <property type="entry name" value="Mog1p/PsbP-like"/>
    <property type="match status" value="1"/>
</dbReference>
<dbReference type="GO" id="GO:0019898">
    <property type="term" value="C:extrinsic component of membrane"/>
    <property type="evidence" value="ECO:0007669"/>
    <property type="project" value="InterPro"/>
</dbReference>
<dbReference type="NCBIfam" id="NF040946">
    <property type="entry name" value="PSII_PsbP"/>
    <property type="match status" value="1"/>
</dbReference>
<name>A0AAV8UVR3_9RHOD</name>
<comment type="caution">
    <text evidence="3">The sequence shown here is derived from an EMBL/GenBank/DDBJ whole genome shotgun (WGS) entry which is preliminary data.</text>
</comment>
<proteinExistence type="predicted"/>
<protein>
    <recommendedName>
        <fullName evidence="2">PsbP C-terminal domain-containing protein</fullName>
    </recommendedName>
</protein>
<evidence type="ECO:0000256" key="1">
    <source>
        <dbReference type="SAM" id="MobiDB-lite"/>
    </source>
</evidence>
<dbReference type="PANTHER" id="PTHR31407">
    <property type="match status" value="1"/>
</dbReference>
<dbReference type="GO" id="GO:0009523">
    <property type="term" value="C:photosystem II"/>
    <property type="evidence" value="ECO:0007669"/>
    <property type="project" value="InterPro"/>
</dbReference>
<reference evidence="3 4" key="1">
    <citation type="journal article" date="2023" name="Nat. Commun.">
        <title>Origin of minicircular mitochondrial genomes in red algae.</title>
        <authorList>
            <person name="Lee Y."/>
            <person name="Cho C.H."/>
            <person name="Lee Y.M."/>
            <person name="Park S.I."/>
            <person name="Yang J.H."/>
            <person name="West J.A."/>
            <person name="Bhattacharya D."/>
            <person name="Yoon H.S."/>
        </authorList>
    </citation>
    <scope>NUCLEOTIDE SEQUENCE [LARGE SCALE GENOMIC DNA]</scope>
    <source>
        <strain evidence="3 4">CCMP1338</strain>
        <tissue evidence="3">Whole cell</tissue>
    </source>
</reference>
<organism evidence="3 4">
    <name type="scientific">Rhodosorus marinus</name>
    <dbReference type="NCBI Taxonomy" id="101924"/>
    <lineage>
        <taxon>Eukaryota</taxon>
        <taxon>Rhodophyta</taxon>
        <taxon>Stylonematophyceae</taxon>
        <taxon>Stylonematales</taxon>
        <taxon>Stylonemataceae</taxon>
        <taxon>Rhodosorus</taxon>
    </lineage>
</organism>
<dbReference type="AlphaFoldDB" id="A0AAV8UVR3"/>
<feature type="region of interest" description="Disordered" evidence="1">
    <location>
        <begin position="55"/>
        <end position="74"/>
    </location>
</feature>
<evidence type="ECO:0000313" key="4">
    <source>
        <dbReference type="Proteomes" id="UP001157974"/>
    </source>
</evidence>
<feature type="compositionally biased region" description="Basic and acidic residues" evidence="1">
    <location>
        <begin position="57"/>
        <end position="73"/>
    </location>
</feature>
<keyword evidence="4" id="KW-1185">Reference proteome</keyword>
<accession>A0AAV8UVR3</accession>
<dbReference type="GO" id="GO:0015979">
    <property type="term" value="P:photosynthesis"/>
    <property type="evidence" value="ECO:0007669"/>
    <property type="project" value="InterPro"/>
</dbReference>